<dbReference type="AlphaFoldDB" id="A0A558HJ68"/>
<keyword evidence="3" id="KW-0328">Glycosyltransferase</keyword>
<name>A0A558HJ68_9GAMM</name>
<sequence>MTQQTPSSLTSAATSSANGSHYPTRAPWLSIIMPVHNEAEGIVPALIALSRLRAGGDCEVIVVDGGSTDNTRAMAAPLCDACLSSESGRAVQMNTGAARARGKWLLFLHADTRLPDNALAVLANAIATHRRCDWGRFDVAIEGESAWLPLIARMMNLRSRLTSISTGDQGQFVQRSTFEAIGGFAEIPLMEDIWLSAQLKLLTPPLNLESQVKTSGRRWETQGVLRTIVKMWGLRLAAWCGVSPTKLARIYGYRAAALASDQRQLPHA</sequence>
<evidence type="ECO:0000256" key="6">
    <source>
        <dbReference type="SAM" id="MobiDB-lite"/>
    </source>
</evidence>
<dbReference type="NCBIfam" id="TIGR04283">
    <property type="entry name" value="glyco_like_mftF"/>
    <property type="match status" value="1"/>
</dbReference>
<evidence type="ECO:0000256" key="3">
    <source>
        <dbReference type="ARBA" id="ARBA00022676"/>
    </source>
</evidence>
<dbReference type="Proteomes" id="UP000319941">
    <property type="component" value="Unassembled WGS sequence"/>
</dbReference>
<dbReference type="CDD" id="cd02522">
    <property type="entry name" value="GT_2_like_a"/>
    <property type="match status" value="1"/>
</dbReference>
<feature type="compositionally biased region" description="Low complexity" evidence="6">
    <location>
        <begin position="1"/>
        <end position="17"/>
    </location>
</feature>
<dbReference type="Gene3D" id="3.90.550.10">
    <property type="entry name" value="Spore Coat Polysaccharide Biosynthesis Protein SpsA, Chain A"/>
    <property type="match status" value="1"/>
</dbReference>
<keyword evidence="9" id="KW-1185">Reference proteome</keyword>
<evidence type="ECO:0000313" key="8">
    <source>
        <dbReference type="EMBL" id="TVU69186.1"/>
    </source>
</evidence>
<evidence type="ECO:0000256" key="1">
    <source>
        <dbReference type="ARBA" id="ARBA00004236"/>
    </source>
</evidence>
<dbReference type="InterPro" id="IPR001173">
    <property type="entry name" value="Glyco_trans_2-like"/>
</dbReference>
<dbReference type="STRING" id="553385.GCA_000591415_00797"/>
<proteinExistence type="predicted"/>
<feature type="domain" description="Glycosyltransferase 2-like" evidence="7">
    <location>
        <begin position="30"/>
        <end position="152"/>
    </location>
</feature>
<accession>A0A558HJ68</accession>
<feature type="region of interest" description="Disordered" evidence="6">
    <location>
        <begin position="1"/>
        <end position="21"/>
    </location>
</feature>
<evidence type="ECO:0000259" key="7">
    <source>
        <dbReference type="Pfam" id="PF00535"/>
    </source>
</evidence>
<dbReference type="InterPro" id="IPR029044">
    <property type="entry name" value="Nucleotide-diphossugar_trans"/>
</dbReference>
<organism evidence="8 9">
    <name type="scientific">Cobetia crustatorum</name>
    <dbReference type="NCBI Taxonomy" id="553385"/>
    <lineage>
        <taxon>Bacteria</taxon>
        <taxon>Pseudomonadati</taxon>
        <taxon>Pseudomonadota</taxon>
        <taxon>Gammaproteobacteria</taxon>
        <taxon>Oceanospirillales</taxon>
        <taxon>Halomonadaceae</taxon>
        <taxon>Cobetia</taxon>
    </lineage>
</organism>
<dbReference type="PANTHER" id="PTHR43646">
    <property type="entry name" value="GLYCOSYLTRANSFERASE"/>
    <property type="match status" value="1"/>
</dbReference>
<comment type="subcellular location">
    <subcellularLocation>
        <location evidence="1">Cell membrane</location>
    </subcellularLocation>
</comment>
<dbReference type="InterPro" id="IPR026461">
    <property type="entry name" value="Trfase_2_rSAM/seldom_assoc"/>
</dbReference>
<keyword evidence="5" id="KW-0472">Membrane</keyword>
<keyword evidence="4 8" id="KW-0808">Transferase</keyword>
<evidence type="ECO:0000256" key="4">
    <source>
        <dbReference type="ARBA" id="ARBA00022679"/>
    </source>
</evidence>
<dbReference type="GO" id="GO:0016757">
    <property type="term" value="F:glycosyltransferase activity"/>
    <property type="evidence" value="ECO:0007669"/>
    <property type="project" value="UniProtKB-KW"/>
</dbReference>
<dbReference type="GO" id="GO:0005886">
    <property type="term" value="C:plasma membrane"/>
    <property type="evidence" value="ECO:0007669"/>
    <property type="project" value="UniProtKB-SubCell"/>
</dbReference>
<dbReference type="PANTHER" id="PTHR43646:SF2">
    <property type="entry name" value="GLYCOSYLTRANSFERASE 2-LIKE DOMAIN-CONTAINING PROTEIN"/>
    <property type="match status" value="1"/>
</dbReference>
<reference evidence="8 9" key="1">
    <citation type="submission" date="2019-07" db="EMBL/GenBank/DDBJ databases">
        <title>Diversity of Bacteria from Kongsfjorden, Arctic.</title>
        <authorList>
            <person name="Yu Y."/>
        </authorList>
    </citation>
    <scope>NUCLEOTIDE SEQUENCE [LARGE SCALE GENOMIC DNA]</scope>
    <source>
        <strain evidence="8 9">SM1923</strain>
    </source>
</reference>
<protein>
    <submittedName>
        <fullName evidence="8">Glycosyltransferase</fullName>
    </submittedName>
</protein>
<dbReference type="EMBL" id="VNFH01000008">
    <property type="protein sequence ID" value="TVU69186.1"/>
    <property type="molecule type" value="Genomic_DNA"/>
</dbReference>
<evidence type="ECO:0000256" key="2">
    <source>
        <dbReference type="ARBA" id="ARBA00022475"/>
    </source>
</evidence>
<dbReference type="OrthoDB" id="5291101at2"/>
<dbReference type="Pfam" id="PF00535">
    <property type="entry name" value="Glycos_transf_2"/>
    <property type="match status" value="1"/>
</dbReference>
<gene>
    <name evidence="8" type="ORF">FQP86_12060</name>
</gene>
<keyword evidence="2" id="KW-1003">Cell membrane</keyword>
<dbReference type="SUPFAM" id="SSF53448">
    <property type="entry name" value="Nucleotide-diphospho-sugar transferases"/>
    <property type="match status" value="1"/>
</dbReference>
<comment type="caution">
    <text evidence="8">The sequence shown here is derived from an EMBL/GenBank/DDBJ whole genome shotgun (WGS) entry which is preliminary data.</text>
</comment>
<evidence type="ECO:0000313" key="9">
    <source>
        <dbReference type="Proteomes" id="UP000319941"/>
    </source>
</evidence>
<dbReference type="RefSeq" id="WP_084487960.1">
    <property type="nucleotide sequence ID" value="NZ_CAWOWR010000137.1"/>
</dbReference>
<evidence type="ECO:0000256" key="5">
    <source>
        <dbReference type="ARBA" id="ARBA00023136"/>
    </source>
</evidence>